<feature type="region of interest" description="Disordered" evidence="1">
    <location>
        <begin position="40"/>
        <end position="76"/>
    </location>
</feature>
<gene>
    <name evidence="2" type="ORF">F2Q69_00000410</name>
</gene>
<protein>
    <submittedName>
        <fullName evidence="2">Uncharacterized protein</fullName>
    </submittedName>
</protein>
<evidence type="ECO:0000256" key="1">
    <source>
        <dbReference type="SAM" id="MobiDB-lite"/>
    </source>
</evidence>
<feature type="compositionally biased region" description="Pro residues" evidence="1">
    <location>
        <begin position="64"/>
        <end position="74"/>
    </location>
</feature>
<evidence type="ECO:0000313" key="3">
    <source>
        <dbReference type="Proteomes" id="UP000712600"/>
    </source>
</evidence>
<reference evidence="2" key="1">
    <citation type="submission" date="2019-12" db="EMBL/GenBank/DDBJ databases">
        <title>Genome sequencing and annotation of Brassica cretica.</title>
        <authorList>
            <person name="Studholme D.J."/>
            <person name="Sarris P."/>
        </authorList>
    </citation>
    <scope>NUCLEOTIDE SEQUENCE</scope>
    <source>
        <strain evidence="2">PFS-109/04</strain>
        <tissue evidence="2">Leaf</tissue>
    </source>
</reference>
<organism evidence="2 3">
    <name type="scientific">Brassica cretica</name>
    <name type="common">Mustard</name>
    <dbReference type="NCBI Taxonomy" id="69181"/>
    <lineage>
        <taxon>Eukaryota</taxon>
        <taxon>Viridiplantae</taxon>
        <taxon>Streptophyta</taxon>
        <taxon>Embryophyta</taxon>
        <taxon>Tracheophyta</taxon>
        <taxon>Spermatophyta</taxon>
        <taxon>Magnoliopsida</taxon>
        <taxon>eudicotyledons</taxon>
        <taxon>Gunneridae</taxon>
        <taxon>Pentapetalae</taxon>
        <taxon>rosids</taxon>
        <taxon>malvids</taxon>
        <taxon>Brassicales</taxon>
        <taxon>Brassicaceae</taxon>
        <taxon>Brassiceae</taxon>
        <taxon>Brassica</taxon>
    </lineage>
</organism>
<feature type="compositionally biased region" description="Basic and acidic residues" evidence="1">
    <location>
        <begin position="41"/>
        <end position="52"/>
    </location>
</feature>
<feature type="region of interest" description="Disordered" evidence="1">
    <location>
        <begin position="1"/>
        <end position="27"/>
    </location>
</feature>
<comment type="caution">
    <text evidence="2">The sequence shown here is derived from an EMBL/GenBank/DDBJ whole genome shotgun (WGS) entry which is preliminary data.</text>
</comment>
<name>A0A8S9PBJ1_BRACR</name>
<evidence type="ECO:0000313" key="2">
    <source>
        <dbReference type="EMBL" id="KAF3515084.1"/>
    </source>
</evidence>
<sequence length="84" mass="8933">MIKSGASCTSPVYEPASTSPFQASSHPIYSSVGFSVRLRSRKDSHGEGKAEKNNPGWSKFGSENPPPAKFPAPTPSMVKLLSLP</sequence>
<dbReference type="Proteomes" id="UP000712600">
    <property type="component" value="Unassembled WGS sequence"/>
</dbReference>
<dbReference type="EMBL" id="QGKX02001521">
    <property type="protein sequence ID" value="KAF3515084.1"/>
    <property type="molecule type" value="Genomic_DNA"/>
</dbReference>
<dbReference type="AlphaFoldDB" id="A0A8S9PBJ1"/>
<proteinExistence type="predicted"/>
<accession>A0A8S9PBJ1</accession>